<dbReference type="InterPro" id="IPR023614">
    <property type="entry name" value="Porin_dom_sf"/>
</dbReference>
<dbReference type="Proteomes" id="UP001218231">
    <property type="component" value="Chromosome"/>
</dbReference>
<keyword evidence="5" id="KW-1185">Reference proteome</keyword>
<protein>
    <recommendedName>
        <fullName evidence="6">Porin</fullName>
    </recommendedName>
</protein>
<sequence>MDLLKPFALALLASTALAPGAAAASGQAAKPAPSLQAQLHQAQAQMARMQAQIDALEKKLTALTATNASDAKLAEAKPASGAPAPDGAAPGQAAPETPTLASAVETARHADATATQALASAEKAQGAIALTQRAVAATKWAANTSVSGEMFLNLSNITQHNGGANYPASGVGVNIKRAFIGVNHRFSGKVSAAILLDADNVTGQPSTVNPPNSSANLVGKGVYVRNAYAEVKLHPALTIRLGAAEMPWISYAEGAENQRHVERSLLERVGYGNPADWGVHLSGDFLRQGTTSLSYGLAVVNGGGYRQARVTKSMDVEARLSGTWNGFYAAAGGYYGKRGNDIESPASNAPSSFRTATRIDFMGGYKSSVIGIGGEYFFARDWNNVAINPAQFALSQDTASGWSGFAHYNLSRQWRAFVRYDQVHPNRMTVRDLQDDLFVGGLQFSPLKFVDLALVYKRETVNGGSVATSNGVIGCSALGQPTPNAFSTVSGPAALCKGNGTYDEVGLFTAIRF</sequence>
<gene>
    <name evidence="4" type="ORF">PQ457_12255</name>
</gene>
<evidence type="ECO:0000256" key="3">
    <source>
        <dbReference type="SAM" id="SignalP"/>
    </source>
</evidence>
<name>A0ABY7TU01_9SPHN</name>
<feature type="chain" id="PRO_5046447991" description="Porin" evidence="3">
    <location>
        <begin position="19"/>
        <end position="513"/>
    </location>
</feature>
<dbReference type="RefSeq" id="WP_273617106.1">
    <property type="nucleotide sequence ID" value="NZ_CP117417.1"/>
</dbReference>
<reference evidence="4 5" key="1">
    <citation type="submission" date="2023-02" db="EMBL/GenBank/DDBJ databases">
        <title>Genome sequence of Novosphingobium humi KACC 19094.</title>
        <authorList>
            <person name="Kim S."/>
            <person name="Heo J."/>
            <person name="Kwon S.-W."/>
        </authorList>
    </citation>
    <scope>NUCLEOTIDE SEQUENCE [LARGE SCALE GENOMIC DNA]</scope>
    <source>
        <strain evidence="4 5">KACC 19094</strain>
    </source>
</reference>
<dbReference type="EMBL" id="CP117417">
    <property type="protein sequence ID" value="WCT76699.1"/>
    <property type="molecule type" value="Genomic_DNA"/>
</dbReference>
<feature type="region of interest" description="Disordered" evidence="2">
    <location>
        <begin position="74"/>
        <end position="98"/>
    </location>
</feature>
<feature type="coiled-coil region" evidence="1">
    <location>
        <begin position="32"/>
        <end position="66"/>
    </location>
</feature>
<organism evidence="4 5">
    <name type="scientific">Novosphingobium humi</name>
    <dbReference type="NCBI Taxonomy" id="2282397"/>
    <lineage>
        <taxon>Bacteria</taxon>
        <taxon>Pseudomonadati</taxon>
        <taxon>Pseudomonadota</taxon>
        <taxon>Alphaproteobacteria</taxon>
        <taxon>Sphingomonadales</taxon>
        <taxon>Sphingomonadaceae</taxon>
        <taxon>Novosphingobium</taxon>
    </lineage>
</organism>
<evidence type="ECO:0008006" key="6">
    <source>
        <dbReference type="Google" id="ProtNLM"/>
    </source>
</evidence>
<evidence type="ECO:0000313" key="4">
    <source>
        <dbReference type="EMBL" id="WCT76699.1"/>
    </source>
</evidence>
<evidence type="ECO:0000256" key="2">
    <source>
        <dbReference type="SAM" id="MobiDB-lite"/>
    </source>
</evidence>
<keyword evidence="1" id="KW-0175">Coiled coil</keyword>
<accession>A0ABY7TU01</accession>
<evidence type="ECO:0000256" key="1">
    <source>
        <dbReference type="SAM" id="Coils"/>
    </source>
</evidence>
<feature type="signal peptide" evidence="3">
    <location>
        <begin position="1"/>
        <end position="18"/>
    </location>
</feature>
<dbReference type="SUPFAM" id="SSF56935">
    <property type="entry name" value="Porins"/>
    <property type="match status" value="1"/>
</dbReference>
<dbReference type="Gene3D" id="2.40.160.10">
    <property type="entry name" value="Porin"/>
    <property type="match status" value="1"/>
</dbReference>
<feature type="compositionally biased region" description="Low complexity" evidence="2">
    <location>
        <begin position="76"/>
        <end position="95"/>
    </location>
</feature>
<evidence type="ECO:0000313" key="5">
    <source>
        <dbReference type="Proteomes" id="UP001218231"/>
    </source>
</evidence>
<proteinExistence type="predicted"/>
<keyword evidence="3" id="KW-0732">Signal</keyword>